<reference evidence="1" key="2">
    <citation type="journal article" date="2022" name="New Phytol.">
        <title>Evolutionary transition to the ectomycorrhizal habit in the genomes of a hyperdiverse lineage of mushroom-forming fungi.</title>
        <authorList>
            <person name="Looney B."/>
            <person name="Miyauchi S."/>
            <person name="Morin E."/>
            <person name="Drula E."/>
            <person name="Courty P.E."/>
            <person name="Kohler A."/>
            <person name="Kuo A."/>
            <person name="LaButti K."/>
            <person name="Pangilinan J."/>
            <person name="Lipzen A."/>
            <person name="Riley R."/>
            <person name="Andreopoulos W."/>
            <person name="He G."/>
            <person name="Johnson J."/>
            <person name="Nolan M."/>
            <person name="Tritt A."/>
            <person name="Barry K.W."/>
            <person name="Grigoriev I.V."/>
            <person name="Nagy L.G."/>
            <person name="Hibbett D."/>
            <person name="Henrissat B."/>
            <person name="Matheny P.B."/>
            <person name="Labbe J."/>
            <person name="Martin F.M."/>
        </authorList>
    </citation>
    <scope>NUCLEOTIDE SEQUENCE</scope>
    <source>
        <strain evidence="1">FP105234-sp</strain>
    </source>
</reference>
<organism evidence="1 2">
    <name type="scientific">Auriscalpium vulgare</name>
    <dbReference type="NCBI Taxonomy" id="40419"/>
    <lineage>
        <taxon>Eukaryota</taxon>
        <taxon>Fungi</taxon>
        <taxon>Dikarya</taxon>
        <taxon>Basidiomycota</taxon>
        <taxon>Agaricomycotina</taxon>
        <taxon>Agaricomycetes</taxon>
        <taxon>Russulales</taxon>
        <taxon>Auriscalpiaceae</taxon>
        <taxon>Auriscalpium</taxon>
    </lineage>
</organism>
<accession>A0ACB8REM7</accession>
<gene>
    <name evidence="1" type="ORF">FA95DRAFT_1547340</name>
</gene>
<evidence type="ECO:0000313" key="1">
    <source>
        <dbReference type="EMBL" id="KAI0042669.1"/>
    </source>
</evidence>
<proteinExistence type="predicted"/>
<dbReference type="EMBL" id="MU276053">
    <property type="protein sequence ID" value="KAI0042669.1"/>
    <property type="molecule type" value="Genomic_DNA"/>
</dbReference>
<protein>
    <submittedName>
        <fullName evidence="1">WD40 repeat-like protein</fullName>
    </submittedName>
</protein>
<keyword evidence="2" id="KW-1185">Reference proteome</keyword>
<comment type="caution">
    <text evidence="1">The sequence shown here is derived from an EMBL/GenBank/DDBJ whole genome shotgun (WGS) entry which is preliminary data.</text>
</comment>
<evidence type="ECO:0000313" key="2">
    <source>
        <dbReference type="Proteomes" id="UP000814033"/>
    </source>
</evidence>
<dbReference type="Proteomes" id="UP000814033">
    <property type="component" value="Unassembled WGS sequence"/>
</dbReference>
<sequence length="856" mass="93611">MGETTTLSVHRCRFVDYSPSAITALAFPPLSLPSIKGKKKAADAARRWRVGSLVVGRANGNIEICEWTGNPQDIEAPQAWVVRKTLSGPQPSTVDSLALTLRFPDERLEDTPTMADLRLFSTGGGSELMEWDVEQGSVKRTLPSQGGSIWSIAANPASTILALGCEDGSIHLVTLEDDSLHHLRRLDRSKSRILSLAWGPPVPRQPRKSAPANSDDSDDDDEDEWSDSWIVAGCSDSSLRKWDLGTGRALDRMGTDKVRGERTLVWTVGVLGDGTIVSGDSLGMVKFWDSRTCTQLQSFDAHGADVLCLAISPEGSTVYSSGVDQKTVQFTTVSTPSSGSASILSAPKRWVRTSSKRMHSHDVRALAVWPPYTPLPSSHRRTFPVDIAPILISGGLDMSLVAAPAAIAQSTKTRVINPLVTSVVATFEDAYHRRIAYSSGSNGNTGVHVARKARLVMCMRETSVTVWRILPMKSEAELEENPRLTRKDDWEKVLEMDLNVQTNLVAGAISDDGRWLVVSDYLQTKLFSLISTDTGDITPKRVRDFPDIVSSQLPDAHSPSGASSLAFTPDSSKLILAMYSSYVVIIDLGKESGRPVVLRRFGQHRMKNVVVGERVVKRRKDDGDGDVDVDIDIDMAEPAEDTSLSKPVVALVTRIAISPDGQWLATTDDHRRTHVFNLDSIQHHTVLPTFPQPVHALAFSPATPSLLVLGFANNTLELYDVEARQFPAWARALCASLPRRLTHLHDTLAGVTLAPRAEDGSATAQVALFWGATWLCKVQFDAPVGFGGFKRRRGRPAEAQDEGRPKAQNFKLLTQYRQILRAEFVGPGELVVVERPLVDVLAKMPPAFFKPKYGAS</sequence>
<reference evidence="1" key="1">
    <citation type="submission" date="2021-02" db="EMBL/GenBank/DDBJ databases">
        <authorList>
            <consortium name="DOE Joint Genome Institute"/>
            <person name="Ahrendt S."/>
            <person name="Looney B.P."/>
            <person name="Miyauchi S."/>
            <person name="Morin E."/>
            <person name="Drula E."/>
            <person name="Courty P.E."/>
            <person name="Chicoki N."/>
            <person name="Fauchery L."/>
            <person name="Kohler A."/>
            <person name="Kuo A."/>
            <person name="Labutti K."/>
            <person name="Pangilinan J."/>
            <person name="Lipzen A."/>
            <person name="Riley R."/>
            <person name="Andreopoulos W."/>
            <person name="He G."/>
            <person name="Johnson J."/>
            <person name="Barry K.W."/>
            <person name="Grigoriev I.V."/>
            <person name="Nagy L."/>
            <person name="Hibbett D."/>
            <person name="Henrissat B."/>
            <person name="Matheny P.B."/>
            <person name="Labbe J."/>
            <person name="Martin F."/>
        </authorList>
    </citation>
    <scope>NUCLEOTIDE SEQUENCE</scope>
    <source>
        <strain evidence="1">FP105234-sp</strain>
    </source>
</reference>
<name>A0ACB8REM7_9AGAM</name>